<dbReference type="RefSeq" id="WP_060766079.1">
    <property type="nucleotide sequence ID" value="NZ_LCYC01000048.1"/>
</dbReference>
<name>A0A109KQ77_PSEFL</name>
<organism evidence="1 2">
    <name type="scientific">Pseudomonas fluorescens</name>
    <dbReference type="NCBI Taxonomy" id="294"/>
    <lineage>
        <taxon>Bacteria</taxon>
        <taxon>Pseudomonadati</taxon>
        <taxon>Pseudomonadota</taxon>
        <taxon>Gammaproteobacteria</taxon>
        <taxon>Pseudomonadales</taxon>
        <taxon>Pseudomonadaceae</taxon>
        <taxon>Pseudomonas</taxon>
    </lineage>
</organism>
<reference evidence="1 2" key="1">
    <citation type="submission" date="2015-05" db="EMBL/GenBank/DDBJ databases">
        <title>A genomic and transcriptomic approach to investigate the blue pigment phenotype in Pseudomonas fluorescens.</title>
        <authorList>
            <person name="Andreani N.A."/>
            <person name="Cardazzo B."/>
        </authorList>
    </citation>
    <scope>NUCLEOTIDE SEQUENCE [LARGE SCALE GENOMIC DNA]</scope>
    <source>
        <strain evidence="1 2">Ps_40</strain>
    </source>
</reference>
<evidence type="ECO:0000313" key="1">
    <source>
        <dbReference type="EMBL" id="KWV73383.1"/>
    </source>
</evidence>
<dbReference type="Proteomes" id="UP000063434">
    <property type="component" value="Unassembled WGS sequence"/>
</dbReference>
<dbReference type="PATRIC" id="fig|294.195.peg.3744"/>
<evidence type="ECO:0000313" key="2">
    <source>
        <dbReference type="Proteomes" id="UP000063434"/>
    </source>
</evidence>
<accession>A0A109KQ77</accession>
<dbReference type="AlphaFoldDB" id="A0A109KQ77"/>
<dbReference type="EMBL" id="LCYC01000048">
    <property type="protein sequence ID" value="KWV73383.1"/>
    <property type="molecule type" value="Genomic_DNA"/>
</dbReference>
<gene>
    <name evidence="1" type="ORF">PFL603g_03493</name>
</gene>
<comment type="caution">
    <text evidence="1">The sequence shown here is derived from an EMBL/GenBank/DDBJ whole genome shotgun (WGS) entry which is preliminary data.</text>
</comment>
<protein>
    <submittedName>
        <fullName evidence="1">Uncharacterized protein</fullName>
    </submittedName>
</protein>
<proteinExistence type="predicted"/>
<sequence>MGKFDQLRRAIGTKQRPAPVLAKANGDETREQLRARLAAPKKRTVVLAKAVPTDGLNRPLPRDMVELRRELDEAVSAGKITGTDARDICHQLAAGQTLPDDLAVKLSAILKVKPKSHSYDDQKRRPAMKAELRKDLALAVKGKKITAAQAAKAEHLLNVGAELTDDLKVLLWRHTR</sequence>